<dbReference type="AlphaFoldDB" id="A0A699I4M9"/>
<protein>
    <submittedName>
        <fullName evidence="1">Uncharacterized protein</fullName>
    </submittedName>
</protein>
<name>A0A699I4M9_TANCI</name>
<reference evidence="1" key="1">
    <citation type="journal article" date="2019" name="Sci. Rep.">
        <title>Draft genome of Tanacetum cinerariifolium, the natural source of mosquito coil.</title>
        <authorList>
            <person name="Yamashiro T."/>
            <person name="Shiraishi A."/>
            <person name="Satake H."/>
            <person name="Nakayama K."/>
        </authorList>
    </citation>
    <scope>NUCLEOTIDE SEQUENCE</scope>
</reference>
<dbReference type="EMBL" id="BKCJ010237152">
    <property type="protein sequence ID" value="GEZ06425.1"/>
    <property type="molecule type" value="Genomic_DNA"/>
</dbReference>
<evidence type="ECO:0000313" key="1">
    <source>
        <dbReference type="EMBL" id="GEZ06425.1"/>
    </source>
</evidence>
<organism evidence="1">
    <name type="scientific">Tanacetum cinerariifolium</name>
    <name type="common">Dalmatian daisy</name>
    <name type="synonym">Chrysanthemum cinerariifolium</name>
    <dbReference type="NCBI Taxonomy" id="118510"/>
    <lineage>
        <taxon>Eukaryota</taxon>
        <taxon>Viridiplantae</taxon>
        <taxon>Streptophyta</taxon>
        <taxon>Embryophyta</taxon>
        <taxon>Tracheophyta</taxon>
        <taxon>Spermatophyta</taxon>
        <taxon>Magnoliopsida</taxon>
        <taxon>eudicotyledons</taxon>
        <taxon>Gunneridae</taxon>
        <taxon>Pentapetalae</taxon>
        <taxon>asterids</taxon>
        <taxon>campanulids</taxon>
        <taxon>Asterales</taxon>
        <taxon>Asteraceae</taxon>
        <taxon>Asteroideae</taxon>
        <taxon>Anthemideae</taxon>
        <taxon>Anthemidinae</taxon>
        <taxon>Tanacetum</taxon>
    </lineage>
</organism>
<accession>A0A699I4M9</accession>
<sequence>VRYQVNKDALKSQVEVTDVGDIEAPNQTKPVSFVNNVNCEKPKKKIIFRRLVNDQRVEDTDFELPLTAIEGVKTSANTLIGYFVEDKLSLITTQIGKPLMLNAFTSFMCADSWGHISFARALIEVSAEKELKQEVVMASLIVDGTGFTKERIRMEYEWIPHFVLIAISLETHMSSALSVLPNLCKPTLMGSLLLLIERRMGRGRIRRDMWRLKLNKSKHKFAYRPKPNQPIGNKPSANDKLNVIKLETHFDTLRDQEAVFSENVVGESSSGNGDVGLFGDPNQTMRTSKGKLKKCIPI</sequence>
<gene>
    <name evidence="1" type="ORF">Tci_478398</name>
</gene>
<feature type="non-terminal residue" evidence="1">
    <location>
        <position position="1"/>
    </location>
</feature>
<proteinExistence type="predicted"/>
<comment type="caution">
    <text evidence="1">The sequence shown here is derived from an EMBL/GenBank/DDBJ whole genome shotgun (WGS) entry which is preliminary data.</text>
</comment>